<dbReference type="CDD" id="cd01373">
    <property type="entry name" value="KISc_KLP2_like"/>
    <property type="match status" value="1"/>
</dbReference>
<feature type="coiled-coil region" evidence="8">
    <location>
        <begin position="1811"/>
        <end position="1870"/>
    </location>
</feature>
<feature type="coiled-coil region" evidence="8">
    <location>
        <begin position="1720"/>
        <end position="1782"/>
    </location>
</feature>
<feature type="region of interest" description="Disordered" evidence="9">
    <location>
        <begin position="1"/>
        <end position="48"/>
    </location>
</feature>
<dbReference type="InterPro" id="IPR027417">
    <property type="entry name" value="P-loop_NTPase"/>
</dbReference>
<keyword evidence="2 7" id="KW-0547">Nucleotide-binding</keyword>
<evidence type="ECO:0000256" key="4">
    <source>
        <dbReference type="ARBA" id="ARBA00023054"/>
    </source>
</evidence>
<dbReference type="InterPro" id="IPR019821">
    <property type="entry name" value="Kinesin_motor_CS"/>
</dbReference>
<feature type="coiled-coil region" evidence="8">
    <location>
        <begin position="1294"/>
        <end position="1363"/>
    </location>
</feature>
<evidence type="ECO:0000256" key="6">
    <source>
        <dbReference type="ARBA" id="ARBA00034488"/>
    </source>
</evidence>
<keyword evidence="12" id="KW-1185">Reference proteome</keyword>
<dbReference type="Proteomes" id="UP000008311">
    <property type="component" value="Unassembled WGS sequence"/>
</dbReference>
<organism evidence="11 12">
    <name type="scientific">Ricinus communis</name>
    <name type="common">Castor bean</name>
    <dbReference type="NCBI Taxonomy" id="3988"/>
    <lineage>
        <taxon>Eukaryota</taxon>
        <taxon>Viridiplantae</taxon>
        <taxon>Streptophyta</taxon>
        <taxon>Embryophyta</taxon>
        <taxon>Tracheophyta</taxon>
        <taxon>Spermatophyta</taxon>
        <taxon>Magnoliopsida</taxon>
        <taxon>eudicotyledons</taxon>
        <taxon>Gunneridae</taxon>
        <taxon>Pentapetalae</taxon>
        <taxon>rosids</taxon>
        <taxon>fabids</taxon>
        <taxon>Malpighiales</taxon>
        <taxon>Euphorbiaceae</taxon>
        <taxon>Acalyphoideae</taxon>
        <taxon>Acalypheae</taxon>
        <taxon>Ricinus</taxon>
    </lineage>
</organism>
<feature type="coiled-coil region" evidence="8">
    <location>
        <begin position="933"/>
        <end position="960"/>
    </location>
</feature>
<dbReference type="GO" id="GO:0007018">
    <property type="term" value="P:microtubule-based movement"/>
    <property type="evidence" value="ECO:0007669"/>
    <property type="project" value="InterPro"/>
</dbReference>
<dbReference type="InterPro" id="IPR044986">
    <property type="entry name" value="KIF15/KIN-12"/>
</dbReference>
<evidence type="ECO:0000256" key="1">
    <source>
        <dbReference type="ARBA" id="ARBA00022701"/>
    </source>
</evidence>
<feature type="coiled-coil region" evidence="8">
    <location>
        <begin position="488"/>
        <end position="515"/>
    </location>
</feature>
<protein>
    <submittedName>
        <fullName evidence="11">ATP binding protein, putative</fullName>
    </submittedName>
</protein>
<dbReference type="Pfam" id="PF00225">
    <property type="entry name" value="Kinesin"/>
    <property type="match status" value="1"/>
</dbReference>
<keyword evidence="1" id="KW-0493">Microtubule</keyword>
<evidence type="ECO:0000313" key="12">
    <source>
        <dbReference type="Proteomes" id="UP000008311"/>
    </source>
</evidence>
<dbReference type="PANTHER" id="PTHR37739:SF18">
    <property type="entry name" value="KINESIN-LIKE PROTEIN KIN-12C"/>
    <property type="match status" value="1"/>
</dbReference>
<accession>B9RZY0</accession>
<dbReference type="GO" id="GO:0005874">
    <property type="term" value="C:microtubule"/>
    <property type="evidence" value="ECO:0007669"/>
    <property type="project" value="UniProtKB-KW"/>
</dbReference>
<dbReference type="EMBL" id="EQ973835">
    <property type="protein sequence ID" value="EEF43163.1"/>
    <property type="molecule type" value="Genomic_DNA"/>
</dbReference>
<dbReference type="PANTHER" id="PTHR37739">
    <property type="entry name" value="KINESIN-LIKE PROTEIN KIN-12D"/>
    <property type="match status" value="1"/>
</dbReference>
<dbReference type="FunCoup" id="B9RZY0">
    <property type="interactions" value="637"/>
</dbReference>
<dbReference type="GO" id="GO:0032153">
    <property type="term" value="C:cell division site"/>
    <property type="evidence" value="ECO:0000318"/>
    <property type="project" value="GO_Central"/>
</dbReference>
<keyword evidence="3 7" id="KW-0067">ATP-binding</keyword>
<gene>
    <name evidence="11" type="ORF">RCOM_1002890</name>
</gene>
<evidence type="ECO:0000256" key="3">
    <source>
        <dbReference type="ARBA" id="ARBA00022840"/>
    </source>
</evidence>
<dbReference type="InParanoid" id="B9RZY0"/>
<dbReference type="PRINTS" id="PR00380">
    <property type="entry name" value="KINESINHEAVY"/>
</dbReference>
<dbReference type="PROSITE" id="PS00411">
    <property type="entry name" value="KINESIN_MOTOR_1"/>
    <property type="match status" value="1"/>
</dbReference>
<feature type="compositionally biased region" description="Low complexity" evidence="9">
    <location>
        <begin position="7"/>
        <end position="26"/>
    </location>
</feature>
<feature type="domain" description="Kinesin motor" evidence="10">
    <location>
        <begin position="144"/>
        <end position="481"/>
    </location>
</feature>
<proteinExistence type="inferred from homology"/>
<keyword evidence="5 7" id="KW-0505">Motor protein</keyword>
<evidence type="ECO:0000259" key="10">
    <source>
        <dbReference type="PROSITE" id="PS50067"/>
    </source>
</evidence>
<dbReference type="GO" id="GO:0005524">
    <property type="term" value="F:ATP binding"/>
    <property type="evidence" value="ECO:0007669"/>
    <property type="project" value="UniProtKB-UniRule"/>
</dbReference>
<feature type="coiled-coil region" evidence="8">
    <location>
        <begin position="1977"/>
        <end position="2053"/>
    </location>
</feature>
<evidence type="ECO:0000256" key="2">
    <source>
        <dbReference type="ARBA" id="ARBA00022741"/>
    </source>
</evidence>
<reference evidence="12" key="1">
    <citation type="journal article" date="2010" name="Nat. Biotechnol.">
        <title>Draft genome sequence of the oilseed species Ricinus communis.</title>
        <authorList>
            <person name="Chan A.P."/>
            <person name="Crabtree J."/>
            <person name="Zhao Q."/>
            <person name="Lorenzi H."/>
            <person name="Orvis J."/>
            <person name="Puiu D."/>
            <person name="Melake-Berhan A."/>
            <person name="Jones K.M."/>
            <person name="Redman J."/>
            <person name="Chen G."/>
            <person name="Cahoon E.B."/>
            <person name="Gedil M."/>
            <person name="Stanke M."/>
            <person name="Haas B.J."/>
            <person name="Wortman J.R."/>
            <person name="Fraser-Liggett C.M."/>
            <person name="Ravel J."/>
            <person name="Rabinowicz P.D."/>
        </authorList>
    </citation>
    <scope>NUCLEOTIDE SEQUENCE [LARGE SCALE GENOMIC DNA]</scope>
    <source>
        <strain evidence="12">cv. Hale</strain>
    </source>
</reference>
<dbReference type="InterPro" id="IPR036961">
    <property type="entry name" value="Kinesin_motor_dom_sf"/>
</dbReference>
<dbReference type="InterPro" id="IPR001752">
    <property type="entry name" value="Kinesin_motor_dom"/>
</dbReference>
<evidence type="ECO:0000256" key="5">
    <source>
        <dbReference type="ARBA" id="ARBA00023175"/>
    </source>
</evidence>
<dbReference type="eggNOG" id="ENOG502QR1R">
    <property type="taxonomic scope" value="Eukaryota"/>
</dbReference>
<comment type="similarity">
    <text evidence="6">Belongs to the TRAFAC class myosin-kinesin ATPase superfamily. Kinesin family. KIN-12 subfamily.</text>
</comment>
<dbReference type="GO" id="GO:0008017">
    <property type="term" value="F:microtubule binding"/>
    <property type="evidence" value="ECO:0007669"/>
    <property type="project" value="InterPro"/>
</dbReference>
<keyword evidence="4 8" id="KW-0175">Coiled coil</keyword>
<evidence type="ECO:0000256" key="8">
    <source>
        <dbReference type="SAM" id="Coils"/>
    </source>
</evidence>
<dbReference type="SUPFAM" id="SSF52540">
    <property type="entry name" value="P-loop containing nucleoside triphosphate hydrolases"/>
    <property type="match status" value="1"/>
</dbReference>
<dbReference type="PROSITE" id="PS50067">
    <property type="entry name" value="KINESIN_MOTOR_2"/>
    <property type="match status" value="1"/>
</dbReference>
<evidence type="ECO:0000256" key="9">
    <source>
        <dbReference type="SAM" id="MobiDB-lite"/>
    </source>
</evidence>
<feature type="coiled-coil region" evidence="8">
    <location>
        <begin position="725"/>
        <end position="752"/>
    </location>
</feature>
<dbReference type="FunFam" id="3.40.850.10:FF:000033">
    <property type="entry name" value="Kinesin-like protein KIN-12E"/>
    <property type="match status" value="1"/>
</dbReference>
<dbReference type="Gene3D" id="3.40.850.10">
    <property type="entry name" value="Kinesin motor domain"/>
    <property type="match status" value="1"/>
</dbReference>
<evidence type="ECO:0000313" key="11">
    <source>
        <dbReference type="EMBL" id="EEF43163.1"/>
    </source>
</evidence>
<evidence type="ECO:0000256" key="7">
    <source>
        <dbReference type="PROSITE-ProRule" id="PRU00283"/>
    </source>
</evidence>
<name>B9RZY0_RICCO</name>
<feature type="region of interest" description="Disordered" evidence="9">
    <location>
        <begin position="1874"/>
        <end position="1895"/>
    </location>
</feature>
<dbReference type="GO" id="GO:0003777">
    <property type="term" value="F:microtubule motor activity"/>
    <property type="evidence" value="ECO:0007669"/>
    <property type="project" value="InterPro"/>
</dbReference>
<feature type="compositionally biased region" description="Low complexity" evidence="9">
    <location>
        <begin position="84"/>
        <end position="101"/>
    </location>
</feature>
<feature type="region of interest" description="Disordered" evidence="9">
    <location>
        <begin position="60"/>
        <end position="110"/>
    </location>
</feature>
<sequence>MSSSSRNPNPQNEANENQFENSQNSAHLPPTRAPLNTIPDPSQYRRDIYDSDFDSKDKLETAPAGRLIGTYGTPRVSTRQGKQLSARSGSRASLGGYSRSATHFTKGKDASSTHRLSRGLAVDFSAETPHFDLDKDPSFWADHNVQVLIRIRPLSNMEAVSQGYGRCLKQESSQTLLWLGHPETRFTFDHIASETISQEKLFRVIGLPMVENCMSGYNSCMFAYGQTGSGKTYTMMGEINQIEDKLSEDCGITARIFEYLFSRIKMEEESRRNEKLRFSCKCSFLEIYNEQITDLLEPSSTNLQLREDSRKGVYVENLTEYNVKTVNDVTKLLSQGAANRKMAATNMNSESSRSHSVFTCIIESWWEKDSMTHFRFARLNLVDLAGSERQKSSGAEGGRLKEAANINKSLSTLGLVIMSLVDLAHGKHRHVPYRDSRLTFLLQDSLGGNSKTTIIANISPSMCSAHETLSTLKFAQRAKLIQNNAKVNEDASGDVGTLQRQIQLLKDQLSFLRKHHNLSMPVSSCVTNFEESSLACNPQIINSAKEERVADNHNLANIAYEKMKSMEAALVGALRREKMAQKERKKLEAEIEHVNQFVCQREEELQRTKMMLRLREAKIKHLESLVDGSLPADNFLMDENKALKEEIMLLQARIDKNPELTRFALENLRLLEQLHVFQNYYEQGERETLVAETSELREQLLDMLERKLEFSSRYENQDDAILEELVECRKMNSKLMREVEDLKAELKKYSSCTQAAFDTVDTVYTESDSGDELASDSQAFQGKLEKLTKDLEQARLLNCKYQEDQASQLSHQHQVELIREQVETETTRTILHLHEEVTSLQSELNGKLCCMTHENMKLRNSIEAKEEEIQMLCGEWERATFELTSFLIEGSKSLEDASGQIENMVFSFPRVNVFIREHVERAARACIDKEETILRLEKSVEDAQKMVMEMELKLNSLKEATIALNEFPQSDSDQSIEETINLRMLLKEKINMIKLLERQLKCKEDCILEAEKRADAAFLVVKWLSGCDKVHIAAMQRDIFEASTTYMNCIHNLVNEIQEMKSKCMELKEHRISSQSSTFKLQALESLRFQHFESEHILHSLRDELAKVNDRLKIIEDSISRKVRAYRYPLTEEYLAEADNRSPDNSLSSYSTLDSDFSNEIVSPDKLSGLSHTCCSEFSGEITEQMVNLKFQMGSSVEPGSEDLKELLKKSHGDEALKFCLRMELNLAFDAFNKLYAHLTTILDENNIVDISHPGGMKKCFGLMMEIAEASDPNNGKVASNDKVNHASTFFCKFEEARATMKEADHMLNALLKENENAKGLNYKWKQASEQLMVEKSHLIEENEQLKALINLKEEENKLQLDENFHGLLEVAKSISTIEGCFLQMEREVDDNYKVLYSDLLCMGKEMLQFICNSRSLLEDIFSEIMEKEFAHSVVYQCVVGEINHKIPRFGVQSEIPSFGQQECHINISQNVCTSSQDDIIITNKKVAEAEELISDLEEGGLGLSYEDMMYEKLSLKKELERKEILLNGLLFDFSLLQEAASERKDIKDETEKLILAMSEVRHELEMKTSQFDNLLVRYGKVEGHLADTENALSISNSDLAHAKERIDTLSDQNAELRMLLKDLYLKKSEAEEQLEEQKEIIRVLEKEIIHLTSSVEQKICSSVEDMKEELRNATNERDQLQEEICSLNDQLEMAYALADEKEAIAVESRQESEASKIYAEQKEEEVKILENSVEELESTINVLEKKVYEMDEEVERHRMIRESLELELQDLRQRLLTVENFTDIVDSGNTISVQIEDPISRHLNTKSLELHEAHNQIRLLKRDIAEKDEEIKQCKEYISELVLHSEAQASQYQEKYKNLEAMVHEVRTNSVSSASAAATLDKSEKSSVRTRGSSSPFRCISNLVQQMNLEKDHELSVAKLRVEELEAMLASRQKEVCVLHARLAAAESMTHDVIRDLLGVQLDMNNYANIIDQLQVQKLVEAAHQHTEEFNAKEQEILNLRRQINDLMEEKESCISETNAKVADLLAAEMRLEQLQDRDQLLSAQNEMLKMDKTNLLKRVAELDEMVKTLLGTQSTRQQIQRTKTKEKGTLTMENGNLTKRLAHSEKLLSLVNNELAQYRKSGGNYPHFDYGHSSSSRR</sequence>
<dbReference type="STRING" id="3988.B9RZY0"/>
<feature type="coiled-coil region" evidence="8">
    <location>
        <begin position="1600"/>
        <end position="1691"/>
    </location>
</feature>
<dbReference type="SMART" id="SM00129">
    <property type="entry name" value="KISc"/>
    <property type="match status" value="1"/>
</dbReference>
<feature type="binding site" evidence="7">
    <location>
        <begin position="225"/>
        <end position="232"/>
    </location>
    <ligand>
        <name>ATP</name>
        <dbReference type="ChEBI" id="CHEBI:30616"/>
    </ligand>
</feature>
<dbReference type="GO" id="GO:0000281">
    <property type="term" value="P:mitotic cytokinesis"/>
    <property type="evidence" value="ECO:0000318"/>
    <property type="project" value="GO_Central"/>
</dbReference>